<name>A0AAV1TP44_9STRA</name>
<comment type="caution">
    <text evidence="2">The sequence shown here is derived from an EMBL/GenBank/DDBJ whole genome shotgun (WGS) entry which is preliminary data.</text>
</comment>
<evidence type="ECO:0000313" key="2">
    <source>
        <dbReference type="EMBL" id="CAK7924171.1"/>
    </source>
</evidence>
<proteinExistence type="predicted"/>
<dbReference type="AlphaFoldDB" id="A0AAV1TP44"/>
<evidence type="ECO:0000313" key="3">
    <source>
        <dbReference type="Proteomes" id="UP001162060"/>
    </source>
</evidence>
<keyword evidence="1" id="KW-0175">Coiled coil</keyword>
<protein>
    <submittedName>
        <fullName evidence="2">Uncharacterized protein</fullName>
    </submittedName>
</protein>
<accession>A0AAV1TP44</accession>
<reference evidence="2" key="1">
    <citation type="submission" date="2024-01" db="EMBL/GenBank/DDBJ databases">
        <authorList>
            <person name="Webb A."/>
        </authorList>
    </citation>
    <scope>NUCLEOTIDE SEQUENCE</scope>
    <source>
        <strain evidence="2">Pm1</strain>
    </source>
</reference>
<gene>
    <name evidence="2" type="ORF">PM001_LOCUS9321</name>
</gene>
<dbReference type="EMBL" id="CAKLBY020000073">
    <property type="protein sequence ID" value="CAK7924171.1"/>
    <property type="molecule type" value="Genomic_DNA"/>
</dbReference>
<evidence type="ECO:0000256" key="1">
    <source>
        <dbReference type="SAM" id="Coils"/>
    </source>
</evidence>
<organism evidence="2 3">
    <name type="scientific">Peronospora matthiolae</name>
    <dbReference type="NCBI Taxonomy" id="2874970"/>
    <lineage>
        <taxon>Eukaryota</taxon>
        <taxon>Sar</taxon>
        <taxon>Stramenopiles</taxon>
        <taxon>Oomycota</taxon>
        <taxon>Peronosporomycetes</taxon>
        <taxon>Peronosporales</taxon>
        <taxon>Peronosporaceae</taxon>
        <taxon>Peronospora</taxon>
    </lineage>
</organism>
<dbReference type="Proteomes" id="UP001162060">
    <property type="component" value="Unassembled WGS sequence"/>
</dbReference>
<sequence length="79" mass="8746">MSSWFSDEALRLVETSSSLGASIPLASTQDQADAAEQRYLATIQRLEREVTDKNAQLESYAGRQLLIVSESKTLLQGRD</sequence>
<feature type="coiled-coil region" evidence="1">
    <location>
        <begin position="29"/>
        <end position="63"/>
    </location>
</feature>